<protein>
    <recommendedName>
        <fullName evidence="1">Radical SAM domain-containing protein</fullName>
    </recommendedName>
</protein>
<proteinExistence type="predicted"/>
<sequence>MLDTILPLVRKPIRYTGGEYNITIKADPTVRVGVVFPEIYEIGMSNVGVRIIYHLFNQIPGVQCERIFAPWSDFGEKLRSNGIPLYGLETKKPVCDYDLLGFSLQSELCYTTVLYLLDMAQIPFRASARDESHPIIIAGGPAVLNPTPMSPVFEAFVIGDGEEVIPQIAQILKNIPQEKRDERLAAISQIEGVWAPHLHADTVTVKKRVATLREDAIP</sequence>
<feature type="domain" description="Radical SAM" evidence="1">
    <location>
        <begin position="48"/>
        <end position="196"/>
    </location>
</feature>
<dbReference type="PANTHER" id="PTHR42731:SF1">
    <property type="entry name" value="RADICAL SAM DOMAIN PROTEIN"/>
    <property type="match status" value="1"/>
</dbReference>
<dbReference type="InterPro" id="IPR045784">
    <property type="entry name" value="Radical_SAM_N2"/>
</dbReference>
<comment type="caution">
    <text evidence="2">The sequence shown here is derived from an EMBL/GenBank/DDBJ whole genome shotgun (WGS) entry which is preliminary data.</text>
</comment>
<accession>A0A0S8G9K7</accession>
<dbReference type="Proteomes" id="UP000051096">
    <property type="component" value="Unassembled WGS sequence"/>
</dbReference>
<feature type="non-terminal residue" evidence="2">
    <location>
        <position position="218"/>
    </location>
</feature>
<organism evidence="2 3">
    <name type="scientific">candidate division WOR_3 bacterium SM23_60</name>
    <dbReference type="NCBI Taxonomy" id="1703780"/>
    <lineage>
        <taxon>Bacteria</taxon>
        <taxon>Bacteria division WOR-3</taxon>
    </lineage>
</organism>
<evidence type="ECO:0000313" key="2">
    <source>
        <dbReference type="EMBL" id="KPK69202.1"/>
    </source>
</evidence>
<dbReference type="Pfam" id="PF19864">
    <property type="entry name" value="Radical_SAM_N2"/>
    <property type="match status" value="1"/>
</dbReference>
<gene>
    <name evidence="2" type="ORF">AMJ87_10835</name>
</gene>
<dbReference type="AlphaFoldDB" id="A0A0S8G9K7"/>
<dbReference type="PANTHER" id="PTHR42731">
    <property type="entry name" value="SLL1084 PROTEIN"/>
    <property type="match status" value="1"/>
</dbReference>
<evidence type="ECO:0000313" key="3">
    <source>
        <dbReference type="Proteomes" id="UP000051096"/>
    </source>
</evidence>
<name>A0A0S8G9K7_UNCW3</name>
<dbReference type="EMBL" id="LJUO01000136">
    <property type="protein sequence ID" value="KPK69202.1"/>
    <property type="molecule type" value="Genomic_DNA"/>
</dbReference>
<reference evidence="2 3" key="1">
    <citation type="journal article" date="2015" name="Microbiome">
        <title>Genomic resolution of linkages in carbon, nitrogen, and sulfur cycling among widespread estuary sediment bacteria.</title>
        <authorList>
            <person name="Baker B.J."/>
            <person name="Lazar C.S."/>
            <person name="Teske A.P."/>
            <person name="Dick G.J."/>
        </authorList>
    </citation>
    <scope>NUCLEOTIDE SEQUENCE [LARGE SCALE GENOMIC DNA]</scope>
    <source>
        <strain evidence="2">SM23_60</strain>
    </source>
</reference>
<evidence type="ECO:0000259" key="1">
    <source>
        <dbReference type="Pfam" id="PF19864"/>
    </source>
</evidence>